<dbReference type="EnsemblMetazoa" id="XM_014402921.2">
    <property type="protein sequence ID" value="XP_014258407.2"/>
    <property type="gene ID" value="LOC106671932"/>
</dbReference>
<dbReference type="SUPFAM" id="SSF53474">
    <property type="entry name" value="alpha/beta-Hydrolases"/>
    <property type="match status" value="1"/>
</dbReference>
<reference evidence="3" key="1">
    <citation type="submission" date="2022-01" db="UniProtKB">
        <authorList>
            <consortium name="EnsemblMetazoa"/>
        </authorList>
    </citation>
    <scope>IDENTIFICATION</scope>
</reference>
<keyword evidence="4" id="KW-1185">Reference proteome</keyword>
<accession>A0A8I6S5X1</accession>
<evidence type="ECO:0000259" key="2">
    <source>
        <dbReference type="Pfam" id="PF00135"/>
    </source>
</evidence>
<name>A0A8I6S5X1_CIMLE</name>
<dbReference type="Gene3D" id="3.40.50.1820">
    <property type="entry name" value="alpha/beta hydrolase"/>
    <property type="match status" value="1"/>
</dbReference>
<organism evidence="3 4">
    <name type="scientific">Cimex lectularius</name>
    <name type="common">Bed bug</name>
    <name type="synonym">Acanthia lectularia</name>
    <dbReference type="NCBI Taxonomy" id="79782"/>
    <lineage>
        <taxon>Eukaryota</taxon>
        <taxon>Metazoa</taxon>
        <taxon>Ecdysozoa</taxon>
        <taxon>Arthropoda</taxon>
        <taxon>Hexapoda</taxon>
        <taxon>Insecta</taxon>
        <taxon>Pterygota</taxon>
        <taxon>Neoptera</taxon>
        <taxon>Paraneoptera</taxon>
        <taxon>Hemiptera</taxon>
        <taxon>Heteroptera</taxon>
        <taxon>Panheteroptera</taxon>
        <taxon>Cimicomorpha</taxon>
        <taxon>Cimicidae</taxon>
        <taxon>Cimex</taxon>
    </lineage>
</organism>
<proteinExistence type="predicted"/>
<dbReference type="KEGG" id="clec:106671932"/>
<dbReference type="InterPro" id="IPR002018">
    <property type="entry name" value="CarbesteraseB"/>
</dbReference>
<protein>
    <recommendedName>
        <fullName evidence="2">Carboxylesterase type B domain-containing protein</fullName>
    </recommendedName>
</protein>
<dbReference type="PROSITE" id="PS00941">
    <property type="entry name" value="CARBOXYLESTERASE_B_2"/>
    <property type="match status" value="1"/>
</dbReference>
<dbReference type="Pfam" id="PF00135">
    <property type="entry name" value="COesterase"/>
    <property type="match status" value="1"/>
</dbReference>
<dbReference type="Proteomes" id="UP000494040">
    <property type="component" value="Unassembled WGS sequence"/>
</dbReference>
<dbReference type="OMA" id="CMSETSK"/>
<dbReference type="PANTHER" id="PTHR11559">
    <property type="entry name" value="CARBOXYLESTERASE"/>
    <property type="match status" value="1"/>
</dbReference>
<dbReference type="AlphaFoldDB" id="A0A8I6S5X1"/>
<keyword evidence="1" id="KW-0325">Glycoprotein</keyword>
<sequence>MSVLSPLFYERCARASRPILKPCHSRRLTRRREMLLLTFLALISSALGDAITLQTEHGPVKGRVAVKDGVKPYVAFVGIPYALPPIGQLRFKDPVPLQDGKNVLNNTLSHPACLQQRPIVENNNMMLTSVKGEEDCLYVSVYAPVTVFSLKDKLFPVMVFIHGGGYMFGYPEDSPSRFTDEDVIVVYVTYRLGPLGFMATGDGVIPSNVGLKDQALALRWVRRYIKSFNGDPDQVTLVGQSAGAACVHYHMMSPSSNGTFQRAILQSGSLFAPWAATTMDEMKEKTFFLASKLGCQGDSNEILSCMQNLGADVVVTAQTVFNFWDVDPVTIFVPVLTGETLVESKMPILTGVNSLEGGLKAFLLKNASSEKIEDFLDNKEDFLRRMMFLGEDDESVKTARVVVTKYLKDVTTKRQLIKSLVNFYSEVYFLAPELVTTMYHKGKIYTYVYDYRGRSCDLRDIQLDGLCGLHSEELSMLFRKDDGPMEEPEDEFYARQLARLWVDFVKNGDPTPGDESKWNPLGEKFEYLTMTKGGFSMREHFLKKVWGLTNFLYKFNRN</sequence>
<dbReference type="InterPro" id="IPR050309">
    <property type="entry name" value="Type-B_Carboxylest/Lipase"/>
</dbReference>
<dbReference type="RefSeq" id="XP_014258407.2">
    <property type="nucleotide sequence ID" value="XM_014402921.2"/>
</dbReference>
<evidence type="ECO:0000313" key="3">
    <source>
        <dbReference type="EnsemblMetazoa" id="XP_014258407.2"/>
    </source>
</evidence>
<evidence type="ECO:0000256" key="1">
    <source>
        <dbReference type="ARBA" id="ARBA00023180"/>
    </source>
</evidence>
<dbReference type="InterPro" id="IPR029058">
    <property type="entry name" value="AB_hydrolase_fold"/>
</dbReference>
<evidence type="ECO:0000313" key="4">
    <source>
        <dbReference type="Proteomes" id="UP000494040"/>
    </source>
</evidence>
<dbReference type="OrthoDB" id="8174896at2759"/>
<feature type="domain" description="Carboxylesterase type B" evidence="2">
    <location>
        <begin position="52"/>
        <end position="540"/>
    </location>
</feature>
<dbReference type="InterPro" id="IPR019819">
    <property type="entry name" value="Carboxylesterase_B_CS"/>
</dbReference>
<dbReference type="GeneID" id="106671932"/>